<keyword evidence="2" id="KW-0812">Transmembrane</keyword>
<dbReference type="PATRIC" id="fig|1121326.3.peg.4853"/>
<keyword evidence="2" id="KW-1133">Transmembrane helix</keyword>
<organism evidence="4 5">
    <name type="scientific">Clostridium magnum DSM 2767</name>
    <dbReference type="NCBI Taxonomy" id="1121326"/>
    <lineage>
        <taxon>Bacteria</taxon>
        <taxon>Bacillati</taxon>
        <taxon>Bacillota</taxon>
        <taxon>Clostridia</taxon>
        <taxon>Eubacteriales</taxon>
        <taxon>Clostridiaceae</taxon>
        <taxon>Clostridium</taxon>
    </lineage>
</organism>
<name>A0A162REL4_9CLOT</name>
<feature type="transmembrane region" description="Helical" evidence="2">
    <location>
        <begin position="125"/>
        <end position="145"/>
    </location>
</feature>
<dbReference type="EMBL" id="LWAE01000007">
    <property type="protein sequence ID" value="KZL89787.1"/>
    <property type="molecule type" value="Genomic_DNA"/>
</dbReference>
<feature type="transmembrane region" description="Helical" evidence="2">
    <location>
        <begin position="32"/>
        <end position="53"/>
    </location>
</feature>
<feature type="transmembrane region" description="Helical" evidence="2">
    <location>
        <begin position="267"/>
        <end position="285"/>
    </location>
</feature>
<evidence type="ECO:0000259" key="3">
    <source>
        <dbReference type="Pfam" id="PF00892"/>
    </source>
</evidence>
<dbReference type="OrthoDB" id="1894884at2"/>
<keyword evidence="5" id="KW-1185">Reference proteome</keyword>
<keyword evidence="2" id="KW-0472">Membrane</keyword>
<comment type="similarity">
    <text evidence="1">Belongs to the EamA transporter family.</text>
</comment>
<dbReference type="Pfam" id="PF00892">
    <property type="entry name" value="EamA"/>
    <property type="match status" value="2"/>
</dbReference>
<feature type="transmembrane region" description="Helical" evidence="2">
    <location>
        <begin position="244"/>
        <end position="261"/>
    </location>
</feature>
<dbReference type="GO" id="GO:0016020">
    <property type="term" value="C:membrane"/>
    <property type="evidence" value="ECO:0007669"/>
    <property type="project" value="InterPro"/>
</dbReference>
<reference evidence="4 5" key="1">
    <citation type="submission" date="2016-04" db="EMBL/GenBank/DDBJ databases">
        <title>Genome sequence of Clostridium magnum DSM 2767.</title>
        <authorList>
            <person name="Poehlein A."/>
            <person name="Uhlig R."/>
            <person name="Fischer R."/>
            <person name="Bahl H."/>
            <person name="Daniel R."/>
        </authorList>
    </citation>
    <scope>NUCLEOTIDE SEQUENCE [LARGE SCALE GENOMIC DNA]</scope>
    <source>
        <strain evidence="4 5">DSM 2767</strain>
    </source>
</reference>
<accession>A0A162REL4</accession>
<protein>
    <submittedName>
        <fullName evidence="4">Putative inner membrane transporter YicL</fullName>
    </submittedName>
</protein>
<feature type="domain" description="EamA" evidence="3">
    <location>
        <begin position="3"/>
        <end position="138"/>
    </location>
</feature>
<gene>
    <name evidence="4" type="primary">yicL_3</name>
    <name evidence="4" type="ORF">CLMAG_47850</name>
</gene>
<dbReference type="PANTHER" id="PTHR22911:SF137">
    <property type="entry name" value="SOLUTE CARRIER FAMILY 35 MEMBER G2-RELATED"/>
    <property type="match status" value="1"/>
</dbReference>
<dbReference type="STRING" id="1121326.CLMAG_47850"/>
<feature type="transmembrane region" description="Helical" evidence="2">
    <location>
        <begin position="93"/>
        <end position="113"/>
    </location>
</feature>
<sequence>MRKGYMYAIVSAILFGTAGIFVKLAQNTGLDSVSLLTIQYIIAVTLMFLVAFLKDSKKLYVSKKQLFNMAILGSVGNTLMTIFYYMAFEYLPVAMVTMLLFTYPIMVFVYSLFVERQKVDMRKIGAITAAFLGCILTLNVFSGGLKYSSKGIIFGLLAAVFYAFMNLYSEKRLENVDALSINAYSTLFSLITLTVYKWPVFLFNGQIRLESLKYIIILALFCEIIPLTLLYAAIKYIGSLKVSIISNMELPTAIIVSFVILKESVSIVQIIGAILIFYAVHLTRIEERIEAKKAS</sequence>
<evidence type="ECO:0000313" key="4">
    <source>
        <dbReference type="EMBL" id="KZL89787.1"/>
    </source>
</evidence>
<proteinExistence type="inferred from homology"/>
<evidence type="ECO:0000256" key="2">
    <source>
        <dbReference type="SAM" id="Phobius"/>
    </source>
</evidence>
<feature type="transmembrane region" description="Helical" evidence="2">
    <location>
        <begin position="151"/>
        <end position="169"/>
    </location>
</feature>
<evidence type="ECO:0000313" key="5">
    <source>
        <dbReference type="Proteomes" id="UP000076603"/>
    </source>
</evidence>
<dbReference type="PANTHER" id="PTHR22911">
    <property type="entry name" value="ACYL-MALONYL CONDENSING ENZYME-RELATED"/>
    <property type="match status" value="1"/>
</dbReference>
<feature type="domain" description="EamA" evidence="3">
    <location>
        <begin position="150"/>
        <end position="283"/>
    </location>
</feature>
<feature type="transmembrane region" description="Helical" evidence="2">
    <location>
        <begin position="211"/>
        <end position="232"/>
    </location>
</feature>
<comment type="caution">
    <text evidence="4">The sequence shown here is derived from an EMBL/GenBank/DDBJ whole genome shotgun (WGS) entry which is preliminary data.</text>
</comment>
<feature type="transmembrane region" description="Helical" evidence="2">
    <location>
        <begin position="181"/>
        <end position="199"/>
    </location>
</feature>
<dbReference type="Proteomes" id="UP000076603">
    <property type="component" value="Unassembled WGS sequence"/>
</dbReference>
<evidence type="ECO:0000256" key="1">
    <source>
        <dbReference type="ARBA" id="ARBA00007362"/>
    </source>
</evidence>
<dbReference type="InterPro" id="IPR037185">
    <property type="entry name" value="EmrE-like"/>
</dbReference>
<dbReference type="InterPro" id="IPR000620">
    <property type="entry name" value="EamA_dom"/>
</dbReference>
<feature type="transmembrane region" description="Helical" evidence="2">
    <location>
        <begin position="65"/>
        <end position="87"/>
    </location>
</feature>
<dbReference type="RefSeq" id="WP_073393010.1">
    <property type="nucleotide sequence ID" value="NZ_FQXL01000006.1"/>
</dbReference>
<dbReference type="AlphaFoldDB" id="A0A162REL4"/>
<feature type="transmembrane region" description="Helical" evidence="2">
    <location>
        <begin position="7"/>
        <end position="26"/>
    </location>
</feature>
<dbReference type="SUPFAM" id="SSF103481">
    <property type="entry name" value="Multidrug resistance efflux transporter EmrE"/>
    <property type="match status" value="2"/>
</dbReference>